<dbReference type="AlphaFoldDB" id="A0A0B7NCM4"/>
<feature type="domain" description="HAM1-like C-terminal" evidence="2">
    <location>
        <begin position="700"/>
        <end position="761"/>
    </location>
</feature>
<evidence type="ECO:0000313" key="4">
    <source>
        <dbReference type="EMBL" id="CEP13128.1"/>
    </source>
</evidence>
<dbReference type="PANTHER" id="PTHR31138:SF1">
    <property type="entry name" value="PDZ DOMAIN-CONTAINING PROTEIN"/>
    <property type="match status" value="1"/>
</dbReference>
<dbReference type="InterPro" id="IPR045967">
    <property type="entry name" value="HAM1-like_N"/>
</dbReference>
<dbReference type="OrthoDB" id="19394at2759"/>
<feature type="compositionally biased region" description="Polar residues" evidence="1">
    <location>
        <begin position="924"/>
        <end position="934"/>
    </location>
</feature>
<proteinExistence type="predicted"/>
<dbReference type="STRING" id="35722.A0A0B7NCM4"/>
<reference evidence="4 5" key="1">
    <citation type="submission" date="2014-09" db="EMBL/GenBank/DDBJ databases">
        <authorList>
            <person name="Ellenberger Sabrina"/>
        </authorList>
    </citation>
    <scope>NUCLEOTIDE SEQUENCE [LARGE SCALE GENOMIC DNA]</scope>
    <source>
        <strain evidence="4 5">CBS 412.66</strain>
    </source>
</reference>
<dbReference type="InterPro" id="IPR017943">
    <property type="entry name" value="Bactericidal_perm-incr_a/b_dom"/>
</dbReference>
<feature type="domain" description="HAM1-like N-terminal" evidence="3">
    <location>
        <begin position="13"/>
        <end position="685"/>
    </location>
</feature>
<dbReference type="GO" id="GO:0008289">
    <property type="term" value="F:lipid binding"/>
    <property type="evidence" value="ECO:0007669"/>
    <property type="project" value="InterPro"/>
</dbReference>
<dbReference type="EMBL" id="LN729333">
    <property type="protein sequence ID" value="CEP13128.1"/>
    <property type="molecule type" value="Genomic_DNA"/>
</dbReference>
<feature type="region of interest" description="Disordered" evidence="1">
    <location>
        <begin position="276"/>
        <end position="295"/>
    </location>
</feature>
<feature type="compositionally biased region" description="Basic and acidic residues" evidence="1">
    <location>
        <begin position="230"/>
        <end position="247"/>
    </location>
</feature>
<dbReference type="Proteomes" id="UP000054107">
    <property type="component" value="Unassembled WGS sequence"/>
</dbReference>
<feature type="region of interest" description="Disordered" evidence="1">
    <location>
        <begin position="1"/>
        <end position="22"/>
    </location>
</feature>
<evidence type="ECO:0000259" key="2">
    <source>
        <dbReference type="Pfam" id="PF14613"/>
    </source>
</evidence>
<protein>
    <submittedName>
        <fullName evidence="4">Uncharacterized protein</fullName>
    </submittedName>
</protein>
<accession>A0A0B7NCM4</accession>
<organism evidence="4 5">
    <name type="scientific">Parasitella parasitica</name>
    <dbReference type="NCBI Taxonomy" id="35722"/>
    <lineage>
        <taxon>Eukaryota</taxon>
        <taxon>Fungi</taxon>
        <taxon>Fungi incertae sedis</taxon>
        <taxon>Mucoromycota</taxon>
        <taxon>Mucoromycotina</taxon>
        <taxon>Mucoromycetes</taxon>
        <taxon>Mucorales</taxon>
        <taxon>Mucorineae</taxon>
        <taxon>Mucoraceae</taxon>
        <taxon>Parasitella</taxon>
    </lineage>
</organism>
<feature type="compositionally biased region" description="Polar residues" evidence="1">
    <location>
        <begin position="211"/>
        <end position="229"/>
    </location>
</feature>
<evidence type="ECO:0000259" key="3">
    <source>
        <dbReference type="Pfam" id="PF19343"/>
    </source>
</evidence>
<feature type="region of interest" description="Disordered" evidence="1">
    <location>
        <begin position="837"/>
        <end position="870"/>
    </location>
</feature>
<feature type="compositionally biased region" description="Polar residues" evidence="1">
    <location>
        <begin position="842"/>
        <end position="855"/>
    </location>
</feature>
<name>A0A0B7NCM4_9FUNG</name>
<feature type="compositionally biased region" description="Basic and acidic residues" evidence="1">
    <location>
        <begin position="190"/>
        <end position="202"/>
    </location>
</feature>
<feature type="region of interest" description="Disordered" evidence="1">
    <location>
        <begin position="912"/>
        <end position="1017"/>
    </location>
</feature>
<feature type="compositionally biased region" description="Polar residues" evidence="1">
    <location>
        <begin position="179"/>
        <end position="189"/>
    </location>
</feature>
<evidence type="ECO:0000313" key="5">
    <source>
        <dbReference type="Proteomes" id="UP000054107"/>
    </source>
</evidence>
<dbReference type="PANTHER" id="PTHR31138">
    <property type="entry name" value="CHROMOSOME 19, WHOLE GENOME SHOTGUN SEQUENCE"/>
    <property type="match status" value="1"/>
</dbReference>
<dbReference type="Gene3D" id="3.15.10.10">
    <property type="entry name" value="Bactericidal permeability-increasing protein, domain 1"/>
    <property type="match status" value="1"/>
</dbReference>
<dbReference type="Pfam" id="PF14613">
    <property type="entry name" value="HAM1_C"/>
    <property type="match status" value="1"/>
</dbReference>
<dbReference type="InterPro" id="IPR027842">
    <property type="entry name" value="HAM1-like_C"/>
</dbReference>
<keyword evidence="5" id="KW-1185">Reference proteome</keyword>
<dbReference type="SUPFAM" id="SSF55394">
    <property type="entry name" value="Bactericidal permeability-increasing protein, BPI"/>
    <property type="match status" value="1"/>
</dbReference>
<feature type="compositionally biased region" description="Polar residues" evidence="1">
    <location>
        <begin position="1002"/>
        <end position="1017"/>
    </location>
</feature>
<gene>
    <name evidence="4" type="primary">PARPA_07179.1 scaffold 26677</name>
</gene>
<evidence type="ECO:0000256" key="1">
    <source>
        <dbReference type="SAM" id="MobiDB-lite"/>
    </source>
</evidence>
<dbReference type="Pfam" id="PF19343">
    <property type="entry name" value="HAM1_N"/>
    <property type="match status" value="1"/>
</dbReference>
<feature type="region of interest" description="Disordered" evidence="1">
    <location>
        <begin position="179"/>
        <end position="259"/>
    </location>
</feature>
<sequence>MNKDHLPASSASPEEAKQKSAEQKLQLLGAFQAMQREGKMPHNPQLHDLLGKLMTNNVISSREHLMSQDGRLLLKDFRKLIGSIQKTLAVKNKDELFQSLVYHLHCMESPVDKEHVNQQMKYTTEKNTMQVEGKKASKSLMQIGKLILLNNEFRSVLGELIDISQVIFNSMASKTGESLQHAGSNLQDHNNSEDGKSGKHFVDNVLDSALNHDNNNAKPRNHSQSSTASYHDREPHLISASRDDPRHQGLLNTGDSVHPNAISGGFPTANNNTVQGGGILSGSNQLQQHEPRDPRHDISPAFDRNIDLHTAHNMSNQQPQQGYYGEIQHDPRYQKARQHLDDHKQFAQSTFNENIPQEKQDELLSRLQNALSEVQQNHKYQDAINTLIHLIKVWSSRLTKISKGVVSTAKENDKPEQVNYREQSEKELKAIIECWAQGESIDPLLHGIRDVVRDMQNDDQLSEYYHSVMRYVNRLLKEPGYGQSDESSQEGRQLMDRGNHLIKGRYKEHLNFLSSESRKYMNLMAEDQVSKELYARIAKIHRDLWMDDEGNPAFKPHLLNDMRITLLPAFIDEIKYIPVPRIEYSDPQFDIVIENLILSGDSLLPNVFDSKLESFNSFSLKSDVESKPSHQSLFVRMSEIQAKIDDVVFSYKKKTGFPKLSDRGVASLIVGGKGITVTTRITSIANNPAKTFKVATCKCHVDNLKIKVNESKHDILYKAVLPLIIGQIKRQISRAIEDRIVTLIDQLDEKVTNSIVEMNQNLQMKAYEALPEEEKTQQAPPSVSMTRPRPGLFSAIVDLINRNIKTKVQKRNEAKRYSRLSEDGGSPRQIAQFDDQEKRQIPGTTSHHLPSVDNSQHGKDDQSSNSGLQHLQTTHNFPSAAEGGIQQYPQQTFGNQQEDPARVKEPHHQRLNNVASGVPERNDQTTNKLASNPLQPQPPQSGLSNIAGIHEPPHKQHGYGSDLNPTDAEYKSTKRHSIASPPASPKHHDHSNDFKLAADLSHAQNEYQQNQLSSRQL</sequence>